<proteinExistence type="predicted"/>
<sequence length="173" mass="19348">MTAVRITTVRVALREAAERRLEEGWLYLPCSEIPALDSPCVIVSGSDESEEVAAKAGFPQEGLYTRDIEDTAKGAVQFEDPPSDDLLLEAFLYYWRFDAWLPHPGASDPPTTDEWKRNLDREFFDLLGAERADVPCHKQGCPRGAVAHSSLCRIHHFEMVKKEPCPFGEAGGR</sequence>
<dbReference type="AlphaFoldDB" id="A0A6M4H2H2"/>
<evidence type="ECO:0000313" key="2">
    <source>
        <dbReference type="EMBL" id="QJR13532.1"/>
    </source>
</evidence>
<protein>
    <recommendedName>
        <fullName evidence="1">DUF7716 domain-containing protein</fullName>
    </recommendedName>
</protein>
<dbReference type="KEGG" id="upl:DSM104440_00316"/>
<reference evidence="2 3" key="1">
    <citation type="submission" date="2020-04" db="EMBL/GenBank/DDBJ databases">
        <title>Usitatibacter rugosus gen. nov., sp. nov. and Usitatibacter palustris sp. nov., novel members of Usitatibacteraceae fam. nov. within the order Nitrosomonadales isolated from soil.</title>
        <authorList>
            <person name="Huber K.J."/>
            <person name="Neumann-Schaal M."/>
            <person name="Geppert A."/>
            <person name="Luckner M."/>
            <person name="Wanner G."/>
            <person name="Overmann J."/>
        </authorList>
    </citation>
    <scope>NUCLEOTIDE SEQUENCE [LARGE SCALE GENOMIC DNA]</scope>
    <source>
        <strain evidence="2 3">Swamp67</strain>
    </source>
</reference>
<gene>
    <name evidence="2" type="ORF">DSM104440_00316</name>
</gene>
<dbReference type="RefSeq" id="WP_171160188.1">
    <property type="nucleotide sequence ID" value="NZ_CP053073.1"/>
</dbReference>
<dbReference type="Pfam" id="PF24832">
    <property type="entry name" value="DUF7716"/>
    <property type="match status" value="1"/>
</dbReference>
<evidence type="ECO:0000259" key="1">
    <source>
        <dbReference type="Pfam" id="PF24832"/>
    </source>
</evidence>
<name>A0A6M4H2H2_9PROT</name>
<dbReference type="EMBL" id="CP053073">
    <property type="protein sequence ID" value="QJR13532.1"/>
    <property type="molecule type" value="Genomic_DNA"/>
</dbReference>
<evidence type="ECO:0000313" key="3">
    <source>
        <dbReference type="Proteomes" id="UP000503096"/>
    </source>
</evidence>
<accession>A0A6M4H2H2</accession>
<keyword evidence="3" id="KW-1185">Reference proteome</keyword>
<organism evidence="2 3">
    <name type="scientific">Usitatibacter palustris</name>
    <dbReference type="NCBI Taxonomy" id="2732487"/>
    <lineage>
        <taxon>Bacteria</taxon>
        <taxon>Pseudomonadati</taxon>
        <taxon>Pseudomonadota</taxon>
        <taxon>Betaproteobacteria</taxon>
        <taxon>Nitrosomonadales</taxon>
        <taxon>Usitatibacteraceae</taxon>
        <taxon>Usitatibacter</taxon>
    </lineage>
</organism>
<dbReference type="Proteomes" id="UP000503096">
    <property type="component" value="Chromosome"/>
</dbReference>
<dbReference type="InterPro" id="IPR056133">
    <property type="entry name" value="DUF7716"/>
</dbReference>
<dbReference type="InParanoid" id="A0A6M4H2H2"/>
<feature type="domain" description="DUF7716" evidence="1">
    <location>
        <begin position="17"/>
        <end position="101"/>
    </location>
</feature>